<gene>
    <name evidence="1" type="ORF">A5CPYCFAH4_02760</name>
</gene>
<dbReference type="EMBL" id="AP019737">
    <property type="protein sequence ID" value="BBL08052.1"/>
    <property type="molecule type" value="Genomic_DNA"/>
</dbReference>
<evidence type="ECO:0000313" key="1">
    <source>
        <dbReference type="EMBL" id="BBL08052.1"/>
    </source>
</evidence>
<proteinExistence type="predicted"/>
<keyword evidence="2" id="KW-1185">Reference proteome</keyword>
<reference evidence="1 2" key="1">
    <citation type="journal article" date="2020" name="Int. J. Syst. Evol. Microbiol.">
        <title>Alistipes communis sp. nov., Alistipes dispar sp. nov. and Alistipes onderdonkii subsp. vulgaris subsp. nov., isolated from human faeces, and creation of Alistipes onderdonkii subsp. onderdonkii subsp. nov.</title>
        <authorList>
            <person name="Sakamoto M."/>
            <person name="Ikeyama N."/>
            <person name="Ogata Y."/>
            <person name="Suda W."/>
            <person name="Iino T."/>
            <person name="Hattori M."/>
            <person name="Ohkuma M."/>
        </authorList>
    </citation>
    <scope>NUCLEOTIDE SEQUENCE [LARGE SCALE GENOMIC DNA]</scope>
    <source>
        <strain evidence="1 2">5CPYCFAH4</strain>
    </source>
</reference>
<sequence length="381" mass="43773">MRLNLPRKGRLATKHYPRSKDMFRTQIEIFTPRSFGRIPRHPEDGYMAEDVTESIIHQISEEKLIKRVQISDYIPNTVLEKLNRLFILRPDISFRVYGGADKKFGYGDDFNGWNLDFLRFVPDVQNIVIGDFEYKNTGLSILSSLSNLKSLTLDIYDLRGFSFVNTLPSQLEHLHIDADLKSGKPVFDCQWLLRLKNLQSLFLGKLDKNLEAIVGLSQLRKLELRAVKNKDLSFLKQMLIKDLSILWCDSSKIDLTVLSDFRTLRQLKLFRISKLDDISFVSTLTGLEKLELIWLANITKIPNLANLNNLAEVCIDTLNKLVDITSLVNAPKLRKVKMLSVKSMTKESVYAVLDNLNVEELLCFGGKAEISDIHINRKNKE</sequence>
<accession>A0ACA8QTH0</accession>
<name>A0ACA8QTH0_9BACT</name>
<dbReference type="Proteomes" id="UP000317465">
    <property type="component" value="Chromosome"/>
</dbReference>
<protein>
    <submittedName>
        <fullName evidence="1">Uncharacterized protein</fullName>
    </submittedName>
</protein>
<evidence type="ECO:0000313" key="2">
    <source>
        <dbReference type="Proteomes" id="UP000317465"/>
    </source>
</evidence>
<organism evidence="1 2">
    <name type="scientific">Alistipes onderdonkii subsp. vulgaris</name>
    <dbReference type="NCBI Taxonomy" id="2585117"/>
    <lineage>
        <taxon>Bacteria</taxon>
        <taxon>Pseudomonadati</taxon>
        <taxon>Bacteroidota</taxon>
        <taxon>Bacteroidia</taxon>
        <taxon>Bacteroidales</taxon>
        <taxon>Rikenellaceae</taxon>
        <taxon>Alistipes</taxon>
    </lineage>
</organism>